<dbReference type="PROSITE" id="PS51733">
    <property type="entry name" value="BPL_LPL_CATALYTIC"/>
    <property type="match status" value="1"/>
</dbReference>
<dbReference type="OrthoDB" id="9807064at2"/>
<accession>G9WEV5</accession>
<dbReference type="PATRIC" id="fig|1045004.4.peg.154"/>
<feature type="domain" description="BPL/LPL catalytic" evidence="4">
    <location>
        <begin position="67"/>
        <end position="259"/>
    </location>
</feature>
<dbReference type="Pfam" id="PF02237">
    <property type="entry name" value="BPL_C"/>
    <property type="match status" value="1"/>
</dbReference>
<dbReference type="PANTHER" id="PTHR12835">
    <property type="entry name" value="BIOTIN PROTEIN LIGASE"/>
    <property type="match status" value="1"/>
</dbReference>
<dbReference type="Proteomes" id="UP000004959">
    <property type="component" value="Chromosome"/>
</dbReference>
<dbReference type="GO" id="GO:0005524">
    <property type="term" value="F:ATP binding"/>
    <property type="evidence" value="ECO:0007669"/>
    <property type="project" value="UniProtKB-UniRule"/>
</dbReference>
<organism evidence="5 6">
    <name type="scientific">Oenococcus kitaharae DSM 17330</name>
    <dbReference type="NCBI Taxonomy" id="1045004"/>
    <lineage>
        <taxon>Bacteria</taxon>
        <taxon>Bacillati</taxon>
        <taxon>Bacillota</taxon>
        <taxon>Bacilli</taxon>
        <taxon>Lactobacillales</taxon>
        <taxon>Lactobacillaceae</taxon>
        <taxon>Oenococcus</taxon>
    </lineage>
</organism>
<dbReference type="InterPro" id="IPR013196">
    <property type="entry name" value="HTH_11"/>
</dbReference>
<dbReference type="InterPro" id="IPR004143">
    <property type="entry name" value="BPL_LPL_catalytic"/>
</dbReference>
<dbReference type="InterPro" id="IPR036388">
    <property type="entry name" value="WH-like_DNA-bd_sf"/>
</dbReference>
<evidence type="ECO:0000313" key="5">
    <source>
        <dbReference type="EMBL" id="EHN58278.1"/>
    </source>
</evidence>
<dbReference type="eggNOG" id="COG1654">
    <property type="taxonomic scope" value="Bacteria"/>
</dbReference>
<reference evidence="5 6" key="1">
    <citation type="journal article" date="2012" name="PLoS ONE">
        <title>Functional divergence in the genus oenococcus as predicted by genome sequencing of the newly-described species, Oenococcus kitaharae.</title>
        <authorList>
            <person name="Borneman A.R."/>
            <person name="McCarthy J.M."/>
            <person name="Chambers P.J."/>
            <person name="Bartowsky E.J."/>
        </authorList>
    </citation>
    <scope>NUCLEOTIDE SEQUENCE [LARGE SCALE GENOMIC DNA]</scope>
    <source>
        <strain evidence="6">DSM17330</strain>
    </source>
</reference>
<feature type="binding site" evidence="3">
    <location>
        <position position="186"/>
    </location>
    <ligand>
        <name>biotin</name>
        <dbReference type="ChEBI" id="CHEBI:57586"/>
    </ligand>
</feature>
<dbReference type="GO" id="GO:0006355">
    <property type="term" value="P:regulation of DNA-templated transcription"/>
    <property type="evidence" value="ECO:0007669"/>
    <property type="project" value="UniProtKB-UniRule"/>
</dbReference>
<keyword evidence="3" id="KW-0067">ATP-binding</keyword>
<dbReference type="SUPFAM" id="SSF55681">
    <property type="entry name" value="Class II aaRS and biotin synthetases"/>
    <property type="match status" value="1"/>
</dbReference>
<dbReference type="eggNOG" id="COG0340">
    <property type="taxonomic scope" value="Bacteria"/>
</dbReference>
<sequence length="329" mass="36276">MSTSETLLAFLSQHPGEWRSGSELATQLAISRTAIWKAFNTLKNQGYLIESRHGLGYKLSADGRLDEKIIRSLLTAPADITLHLFESVDSTNTLAKKMLAEGLKKPAVIIANEQTSGHGRRDRNFFSPANSGIYMTLAVPLKQGETVIPGLLTTASAVACGRAIKEVFGIQIQYKWVNDLLFQDKKCGGILSEAITDLESGQINALLVGIGINVSESQAPLPPSLKNKAGSLGQDDGQQRNVLIAALINQFFRLYASYKDTAFLDEYRRHSYILRHQVVLEFNHQKISGIALKIDDDAELVLEDSKGQQRHFAAGEITKVNLKERLYHG</sequence>
<dbReference type="GO" id="GO:0005737">
    <property type="term" value="C:cytoplasm"/>
    <property type="evidence" value="ECO:0007669"/>
    <property type="project" value="TreeGrafter"/>
</dbReference>
<dbReference type="EMBL" id="AFVZ01000001">
    <property type="protein sequence ID" value="EHN58278.1"/>
    <property type="molecule type" value="Genomic_DNA"/>
</dbReference>
<evidence type="ECO:0000256" key="3">
    <source>
        <dbReference type="HAMAP-Rule" id="MF_00978"/>
    </source>
</evidence>
<comment type="function">
    <text evidence="3">Acts both as a biotin--[acetyl-CoA-carboxylase] ligase and a repressor.</text>
</comment>
<feature type="binding site" evidence="3">
    <location>
        <position position="114"/>
    </location>
    <ligand>
        <name>biotin</name>
        <dbReference type="ChEBI" id="CHEBI:57586"/>
    </ligand>
</feature>
<feature type="DNA-binding region" description="H-T-H motif" evidence="3">
    <location>
        <begin position="21"/>
        <end position="40"/>
    </location>
</feature>
<evidence type="ECO:0000313" key="6">
    <source>
        <dbReference type="Proteomes" id="UP000004959"/>
    </source>
</evidence>
<dbReference type="PANTHER" id="PTHR12835:SF5">
    <property type="entry name" value="BIOTIN--PROTEIN LIGASE"/>
    <property type="match status" value="1"/>
</dbReference>
<keyword evidence="3" id="KW-0805">Transcription regulation</keyword>
<keyword evidence="6" id="KW-1185">Reference proteome</keyword>
<keyword evidence="3" id="KW-0678">Repressor</keyword>
<dbReference type="Pfam" id="PF03099">
    <property type="entry name" value="BPL_LplA_LipB"/>
    <property type="match status" value="1"/>
</dbReference>
<evidence type="ECO:0000259" key="4">
    <source>
        <dbReference type="PROSITE" id="PS51733"/>
    </source>
</evidence>
<dbReference type="RefSeq" id="WP_007744440.1">
    <property type="nucleotide sequence ID" value="NZ_CM001398.1"/>
</dbReference>
<dbReference type="InterPro" id="IPR045864">
    <property type="entry name" value="aa-tRNA-synth_II/BPL/LPL"/>
</dbReference>
<dbReference type="GO" id="GO:0016740">
    <property type="term" value="F:transferase activity"/>
    <property type="evidence" value="ECO:0007669"/>
    <property type="project" value="UniProtKB-ARBA"/>
</dbReference>
<dbReference type="GO" id="GO:0003677">
    <property type="term" value="F:DNA binding"/>
    <property type="evidence" value="ECO:0007669"/>
    <property type="project" value="UniProtKB-UniRule"/>
</dbReference>
<dbReference type="InterPro" id="IPR004408">
    <property type="entry name" value="Biotin_CoA_COase_ligase"/>
</dbReference>
<dbReference type="GO" id="GO:0004077">
    <property type="term" value="F:biotin--[biotin carboxyl-carrier protein] ligase activity"/>
    <property type="evidence" value="ECO:0007669"/>
    <property type="project" value="UniProtKB-UniRule"/>
</dbReference>
<dbReference type="Gene3D" id="2.30.30.100">
    <property type="match status" value="1"/>
</dbReference>
<protein>
    <recommendedName>
        <fullName evidence="3">Bifunctional ligase/repressor BirA</fullName>
    </recommendedName>
    <alternativeName>
        <fullName evidence="3">Biotin--[acetyl-CoA-carboxylase] ligase</fullName>
        <ecNumber evidence="3">6.3.4.15</ecNumber>
    </alternativeName>
    <alternativeName>
        <fullName evidence="3">Biotin--protein ligase</fullName>
    </alternativeName>
    <alternativeName>
        <fullName evidence="3">Biotin-[acetyl-CoA carboxylase] synthetase</fullName>
    </alternativeName>
</protein>
<name>G9WEV5_9LACO</name>
<dbReference type="HAMAP" id="MF_00978">
    <property type="entry name" value="Bifunct_BirA"/>
    <property type="match status" value="1"/>
</dbReference>
<dbReference type="Gene3D" id="1.10.10.10">
    <property type="entry name" value="Winged helix-like DNA-binding domain superfamily/Winged helix DNA-binding domain"/>
    <property type="match status" value="1"/>
</dbReference>
<dbReference type="HOGENOM" id="CLU_051096_0_1_9"/>
<keyword evidence="3" id="KW-0547">Nucleotide-binding</keyword>
<comment type="catalytic activity">
    <reaction evidence="3">
        <text>biotin + L-lysyl-[protein] + ATP = N(6)-biotinyl-L-lysyl-[protein] + AMP + diphosphate + H(+)</text>
        <dbReference type="Rhea" id="RHEA:11756"/>
        <dbReference type="Rhea" id="RHEA-COMP:9752"/>
        <dbReference type="Rhea" id="RHEA-COMP:10505"/>
        <dbReference type="ChEBI" id="CHEBI:15378"/>
        <dbReference type="ChEBI" id="CHEBI:29969"/>
        <dbReference type="ChEBI" id="CHEBI:30616"/>
        <dbReference type="ChEBI" id="CHEBI:33019"/>
        <dbReference type="ChEBI" id="CHEBI:57586"/>
        <dbReference type="ChEBI" id="CHEBI:83144"/>
        <dbReference type="ChEBI" id="CHEBI:456215"/>
        <dbReference type="EC" id="6.3.4.15"/>
    </reaction>
</comment>
<gene>
    <name evidence="3" type="primary">birA</name>
    <name evidence="5" type="ORF">OKIT_0151</name>
</gene>
<dbReference type="Gene3D" id="3.30.930.10">
    <property type="entry name" value="Bira Bifunctional Protein, Domain 2"/>
    <property type="match status" value="1"/>
</dbReference>
<comment type="caution">
    <text evidence="3">Lacks conserved residue(s) required for the propagation of feature annotation.</text>
</comment>
<dbReference type="SUPFAM" id="SSF46785">
    <property type="entry name" value="Winged helix' DNA-binding domain"/>
    <property type="match status" value="1"/>
</dbReference>
<dbReference type="Pfam" id="PF08279">
    <property type="entry name" value="HTH_11"/>
    <property type="match status" value="1"/>
</dbReference>
<dbReference type="InterPro" id="IPR036390">
    <property type="entry name" value="WH_DNA-bd_sf"/>
</dbReference>
<keyword evidence="3" id="KW-0804">Transcription</keyword>
<keyword evidence="1 3" id="KW-0436">Ligase</keyword>
<dbReference type="AlphaFoldDB" id="G9WEV5"/>
<dbReference type="STRING" id="336988.NT96_03955"/>
<comment type="similarity">
    <text evidence="3">Belongs to the biotin--protein ligase family.</text>
</comment>
<dbReference type="EC" id="6.3.4.15" evidence="3"/>
<comment type="caution">
    <text evidence="5">The sequence shown here is derived from an EMBL/GenBank/DDBJ whole genome shotgun (WGS) entry which is preliminary data.</text>
</comment>
<dbReference type="InterPro" id="IPR030855">
    <property type="entry name" value="Bifunct_BirA"/>
</dbReference>
<feature type="binding site" evidence="3">
    <location>
        <begin position="90"/>
        <end position="92"/>
    </location>
    <ligand>
        <name>biotin</name>
        <dbReference type="ChEBI" id="CHEBI:57586"/>
    </ligand>
</feature>
<dbReference type="GO" id="GO:0009249">
    <property type="term" value="P:protein lipoylation"/>
    <property type="evidence" value="ECO:0007669"/>
    <property type="project" value="UniProtKB-ARBA"/>
</dbReference>
<proteinExistence type="inferred from homology"/>
<evidence type="ECO:0000256" key="1">
    <source>
        <dbReference type="ARBA" id="ARBA00022598"/>
    </source>
</evidence>
<evidence type="ECO:0000256" key="2">
    <source>
        <dbReference type="ARBA" id="ARBA00023267"/>
    </source>
</evidence>
<keyword evidence="3" id="KW-0238">DNA-binding</keyword>
<dbReference type="CDD" id="cd16442">
    <property type="entry name" value="BPL"/>
    <property type="match status" value="1"/>
</dbReference>
<dbReference type="InterPro" id="IPR003142">
    <property type="entry name" value="BPL_C"/>
</dbReference>
<keyword evidence="2 3" id="KW-0092">Biotin</keyword>
<dbReference type="NCBIfam" id="TIGR00121">
    <property type="entry name" value="birA_ligase"/>
    <property type="match status" value="1"/>
</dbReference>